<dbReference type="AlphaFoldDB" id="A0A6A4SKM3"/>
<dbReference type="Proteomes" id="UP000438429">
    <property type="component" value="Unassembled WGS sequence"/>
</dbReference>
<gene>
    <name evidence="1" type="ORF">F2P81_013823</name>
</gene>
<reference evidence="1 2" key="1">
    <citation type="submission" date="2019-06" db="EMBL/GenBank/DDBJ databases">
        <title>Draft genomes of female and male turbot (Scophthalmus maximus).</title>
        <authorList>
            <person name="Xu H."/>
            <person name="Xu X.-W."/>
            <person name="Shao C."/>
            <person name="Chen S."/>
        </authorList>
    </citation>
    <scope>NUCLEOTIDE SEQUENCE [LARGE SCALE GENOMIC DNA]</scope>
    <source>
        <strain evidence="1">Ysfricsl-2016a</strain>
        <tissue evidence="1">Blood</tissue>
    </source>
</reference>
<name>A0A6A4SKM3_SCOMX</name>
<dbReference type="EMBL" id="VEVO01000012">
    <property type="protein sequence ID" value="KAF0033757.1"/>
    <property type="molecule type" value="Genomic_DNA"/>
</dbReference>
<protein>
    <submittedName>
        <fullName evidence="1">Uncharacterized protein</fullName>
    </submittedName>
</protein>
<evidence type="ECO:0000313" key="2">
    <source>
        <dbReference type="Proteomes" id="UP000438429"/>
    </source>
</evidence>
<sequence length="223" mass="24864">MEQNKNKKFSLLRSRCAAGFAPGAVVVRPLGDIVLLCDGSRRDALASRVVPCRNKWTMRAKSLPPPPLLLLLLLLLPPSSLPAPTAVVRCVAESDVCARRSRTTAVKSAGVREAITSCPDFQNKTRHLIPPPPFKLCHIRFFRKVKAYLNSWCFVMRLSNESCATYTYKQLTNSTTNVDRRLLIDDAVRDPALVVPFMPFGVMTGTIELSLERLSWAKLRLAD</sequence>
<evidence type="ECO:0000313" key="1">
    <source>
        <dbReference type="EMBL" id="KAF0033757.1"/>
    </source>
</evidence>
<organism evidence="1 2">
    <name type="scientific">Scophthalmus maximus</name>
    <name type="common">Turbot</name>
    <name type="synonym">Psetta maxima</name>
    <dbReference type="NCBI Taxonomy" id="52904"/>
    <lineage>
        <taxon>Eukaryota</taxon>
        <taxon>Metazoa</taxon>
        <taxon>Chordata</taxon>
        <taxon>Craniata</taxon>
        <taxon>Vertebrata</taxon>
        <taxon>Euteleostomi</taxon>
        <taxon>Actinopterygii</taxon>
        <taxon>Neopterygii</taxon>
        <taxon>Teleostei</taxon>
        <taxon>Neoteleostei</taxon>
        <taxon>Acanthomorphata</taxon>
        <taxon>Carangaria</taxon>
        <taxon>Pleuronectiformes</taxon>
        <taxon>Pleuronectoidei</taxon>
        <taxon>Scophthalmidae</taxon>
        <taxon>Scophthalmus</taxon>
    </lineage>
</organism>
<proteinExistence type="predicted"/>
<comment type="caution">
    <text evidence="1">The sequence shown here is derived from an EMBL/GenBank/DDBJ whole genome shotgun (WGS) entry which is preliminary data.</text>
</comment>
<accession>A0A6A4SKM3</accession>